<feature type="domain" description="DyP dimeric alpha+beta barrel" evidence="11">
    <location>
        <begin position="31"/>
        <end position="207"/>
    </location>
</feature>
<evidence type="ECO:0000259" key="10">
    <source>
        <dbReference type="Pfam" id="PF20628"/>
    </source>
</evidence>
<dbReference type="GO" id="GO:0046872">
    <property type="term" value="F:metal ion binding"/>
    <property type="evidence" value="ECO:0007669"/>
    <property type="project" value="UniProtKB-KW"/>
</dbReference>
<dbReference type="GO" id="GO:0020037">
    <property type="term" value="F:heme binding"/>
    <property type="evidence" value="ECO:0007669"/>
    <property type="project" value="InterPro"/>
</dbReference>
<comment type="caution">
    <text evidence="12">The sequence shown here is derived from an EMBL/GenBank/DDBJ whole genome shotgun (WGS) entry which is preliminary data.</text>
</comment>
<proteinExistence type="inferred from homology"/>
<evidence type="ECO:0000313" key="12">
    <source>
        <dbReference type="EMBL" id="KAF8671485.1"/>
    </source>
</evidence>
<comment type="similarity">
    <text evidence="8">Belongs to the DyP-type peroxidase family.</text>
</comment>
<organism evidence="12 13">
    <name type="scientific">Rhizoctonia solani</name>
    <dbReference type="NCBI Taxonomy" id="456999"/>
    <lineage>
        <taxon>Eukaryota</taxon>
        <taxon>Fungi</taxon>
        <taxon>Dikarya</taxon>
        <taxon>Basidiomycota</taxon>
        <taxon>Agaricomycotina</taxon>
        <taxon>Agaricomycetes</taxon>
        <taxon>Cantharellales</taxon>
        <taxon>Ceratobasidiaceae</taxon>
        <taxon>Rhizoctonia</taxon>
    </lineage>
</organism>
<evidence type="ECO:0000256" key="6">
    <source>
        <dbReference type="ARBA" id="ARBA00023002"/>
    </source>
</evidence>
<accession>A0A8H7H2F3</accession>
<feature type="domain" description="Dyp-type peroxidase C-terminal" evidence="10">
    <location>
        <begin position="251"/>
        <end position="432"/>
    </location>
</feature>
<keyword evidence="2" id="KW-0575">Peroxidase</keyword>
<evidence type="ECO:0000256" key="9">
    <source>
        <dbReference type="SAM" id="MobiDB-lite"/>
    </source>
</evidence>
<dbReference type="PANTHER" id="PTHR30521:SF4">
    <property type="entry name" value="DEFERROCHELATASE"/>
    <property type="match status" value="1"/>
</dbReference>
<dbReference type="PROSITE" id="PS51404">
    <property type="entry name" value="DYP_PEROXIDASE"/>
    <property type="match status" value="1"/>
</dbReference>
<evidence type="ECO:0000256" key="4">
    <source>
        <dbReference type="ARBA" id="ARBA00022723"/>
    </source>
</evidence>
<evidence type="ECO:0000259" key="11">
    <source>
        <dbReference type="Pfam" id="PF21105"/>
    </source>
</evidence>
<dbReference type="GO" id="GO:0004601">
    <property type="term" value="F:peroxidase activity"/>
    <property type="evidence" value="ECO:0007669"/>
    <property type="project" value="UniProtKB-KW"/>
</dbReference>
<protein>
    <recommendedName>
        <fullName evidence="14">Dyp-type peroxidase</fullName>
    </recommendedName>
</protein>
<evidence type="ECO:0000313" key="13">
    <source>
        <dbReference type="Proteomes" id="UP000650582"/>
    </source>
</evidence>
<dbReference type="EMBL" id="JACYCC010000218">
    <property type="protein sequence ID" value="KAF8671485.1"/>
    <property type="molecule type" value="Genomic_DNA"/>
</dbReference>
<dbReference type="Pfam" id="PF20628">
    <property type="entry name" value="Dyp_perox_C"/>
    <property type="match status" value="1"/>
</dbReference>
<dbReference type="SUPFAM" id="SSF54909">
    <property type="entry name" value="Dimeric alpha+beta barrel"/>
    <property type="match status" value="1"/>
</dbReference>
<dbReference type="NCBIfam" id="TIGR01413">
    <property type="entry name" value="Dyp_perox_fam"/>
    <property type="match status" value="1"/>
</dbReference>
<evidence type="ECO:0000256" key="2">
    <source>
        <dbReference type="ARBA" id="ARBA00022559"/>
    </source>
</evidence>
<dbReference type="InterPro" id="IPR006314">
    <property type="entry name" value="Dyp_peroxidase"/>
</dbReference>
<keyword evidence="4" id="KW-0479">Metal-binding</keyword>
<dbReference type="InterPro" id="IPR049509">
    <property type="entry name" value="DyP_N"/>
</dbReference>
<evidence type="ECO:0000256" key="5">
    <source>
        <dbReference type="ARBA" id="ARBA00022729"/>
    </source>
</evidence>
<evidence type="ECO:0000256" key="7">
    <source>
        <dbReference type="ARBA" id="ARBA00023004"/>
    </source>
</evidence>
<evidence type="ECO:0000256" key="3">
    <source>
        <dbReference type="ARBA" id="ARBA00022617"/>
    </source>
</evidence>
<keyword evidence="5" id="KW-0732">Signal</keyword>
<evidence type="ECO:0000256" key="1">
    <source>
        <dbReference type="ARBA" id="ARBA00001970"/>
    </source>
</evidence>
<dbReference type="InterPro" id="IPR048328">
    <property type="entry name" value="Dyp_perox_C"/>
</dbReference>
<feature type="region of interest" description="Disordered" evidence="9">
    <location>
        <begin position="316"/>
        <end position="338"/>
    </location>
</feature>
<keyword evidence="3" id="KW-0349">Heme</keyword>
<dbReference type="InterPro" id="IPR011008">
    <property type="entry name" value="Dimeric_a/b-barrel"/>
</dbReference>
<evidence type="ECO:0000256" key="8">
    <source>
        <dbReference type="ARBA" id="ARBA00025737"/>
    </source>
</evidence>
<keyword evidence="6" id="KW-0560">Oxidoreductase</keyword>
<reference evidence="12" key="1">
    <citation type="submission" date="2020-09" db="EMBL/GenBank/DDBJ databases">
        <title>Comparative genome analyses of four rice-infecting Rhizoctonia solani isolates reveal extensive enrichment of homogalacturonan modification genes.</title>
        <authorList>
            <person name="Lee D.-Y."/>
            <person name="Jeon J."/>
            <person name="Kim K.-T."/>
            <person name="Cheong K."/>
            <person name="Song H."/>
            <person name="Choi G."/>
            <person name="Ko J."/>
            <person name="Opiyo S.O."/>
            <person name="Zuo S."/>
            <person name="Madhav S."/>
            <person name="Lee Y.-H."/>
            <person name="Wang G.-L."/>
        </authorList>
    </citation>
    <scope>NUCLEOTIDE SEQUENCE</scope>
    <source>
        <strain evidence="12">AG1-IA YN-7</strain>
    </source>
</reference>
<gene>
    <name evidence="12" type="ORF">RHS04_08373</name>
</gene>
<sequence>MPNKQLIFDHTDDCTFKQDFHPILKSSDFEDVQGDILVPFPKRTEHFCFFTITDSVEFKKSLAQLLNEGRISSTRKVAEDRANIAAWKDSGRKDLKPVENMNISFTYTGLQKLGLDVDKSPSPAGSGLDILKKGQLADAADLGDPLDNTTNLPSQWIDEFKNDHNQIHGTLLIACESGETVEKCKENLKDLLGEHIKIVYEFQGDVRADEQTKERHSLKDHEHFGWKDGISNPWLKDVFCKCRRIPGQPAIDPEIILLRKGPEWAKNGSYLVFRKLAQLVPEFKNFLKENPVKSFGGRTLSPEEGADLRGAQFVGRWPMGTPLETPDSEVKEKPDVANDPMRNNDFLFKAQDQSKCPFSAHIRKMNPREDEDAMKHNGFGKNFLVRQGIAYGKEVTDKENQTGITELDRGLAFVSYQSNIHEGFRFQQTMWANNAHFPMTAGVETGLDPLIGQLTPTRALAKTFSTKAPNKDSIGLKQFVKPLGGVYCFVPSITTLKQIAGMKK</sequence>
<keyword evidence="7" id="KW-0408">Iron</keyword>
<dbReference type="GO" id="GO:0005829">
    <property type="term" value="C:cytosol"/>
    <property type="evidence" value="ECO:0007669"/>
    <property type="project" value="TreeGrafter"/>
</dbReference>
<dbReference type="PANTHER" id="PTHR30521">
    <property type="entry name" value="DEFERROCHELATASE/PEROXIDASE"/>
    <property type="match status" value="1"/>
</dbReference>
<dbReference type="AlphaFoldDB" id="A0A8H7H2F3"/>
<evidence type="ECO:0008006" key="14">
    <source>
        <dbReference type="Google" id="ProtNLM"/>
    </source>
</evidence>
<dbReference type="Pfam" id="PF21105">
    <property type="entry name" value="DyP_N"/>
    <property type="match status" value="1"/>
</dbReference>
<comment type="cofactor">
    <cofactor evidence="1">
        <name>heme b</name>
        <dbReference type="ChEBI" id="CHEBI:60344"/>
    </cofactor>
</comment>
<dbReference type="Proteomes" id="UP000650582">
    <property type="component" value="Unassembled WGS sequence"/>
</dbReference>
<name>A0A8H7H2F3_9AGAM</name>